<gene>
    <name evidence="2" type="ORF">METZ01_LOCUS378286</name>
</gene>
<dbReference type="Pfam" id="PF13517">
    <property type="entry name" value="FG-GAP_3"/>
    <property type="match status" value="1"/>
</dbReference>
<dbReference type="Gene3D" id="2.130.10.130">
    <property type="entry name" value="Integrin alpha, N-terminal"/>
    <property type="match status" value="1"/>
</dbReference>
<dbReference type="AlphaFoldDB" id="A0A382TUN2"/>
<protein>
    <recommendedName>
        <fullName evidence="3">VCBS repeat-containing protein</fullName>
    </recommendedName>
</protein>
<dbReference type="SUPFAM" id="SSF69318">
    <property type="entry name" value="Integrin alpha N-terminal domain"/>
    <property type="match status" value="1"/>
</dbReference>
<dbReference type="EMBL" id="UINC01139095">
    <property type="protein sequence ID" value="SVD25432.1"/>
    <property type="molecule type" value="Genomic_DNA"/>
</dbReference>
<organism evidence="2">
    <name type="scientific">marine metagenome</name>
    <dbReference type="NCBI Taxonomy" id="408172"/>
    <lineage>
        <taxon>unclassified sequences</taxon>
        <taxon>metagenomes</taxon>
        <taxon>ecological metagenomes</taxon>
    </lineage>
</organism>
<dbReference type="PANTHER" id="PTHR46580">
    <property type="entry name" value="SENSOR KINASE-RELATED"/>
    <property type="match status" value="1"/>
</dbReference>
<dbReference type="InterPro" id="IPR013517">
    <property type="entry name" value="FG-GAP"/>
</dbReference>
<keyword evidence="1" id="KW-0732">Signal</keyword>
<evidence type="ECO:0000313" key="2">
    <source>
        <dbReference type="EMBL" id="SVD25432.1"/>
    </source>
</evidence>
<feature type="non-terminal residue" evidence="2">
    <location>
        <position position="299"/>
    </location>
</feature>
<sequence>KERYDYLLHRFVADKKGRFSEVGKLELKGIKRDPSGLLPCDLDGDGNLDLLVLDSRGPALVLRGDGKGKLVPAAESSAIRKSMLADLALSQVGLADVDEDGKPDLLVAGSGFVRAVSLKGNELEVIDQFNSRSGKGEVLAPFALDVLGDPAPEILFYSPENEGFEALSRDVDGVFRYARSFRTGSFDLRRLLLRKVGESPELITFGKSGFRRIPTRETVKMPVLNIHSRYATDLRDVSHDAVDCGDFDSDGQLDLLCLDASRHFLEFLKFDDEKKEWRSVLHFHVFEANLHYQGRKGGA</sequence>
<reference evidence="2" key="1">
    <citation type="submission" date="2018-05" db="EMBL/GenBank/DDBJ databases">
        <authorList>
            <person name="Lanie J.A."/>
            <person name="Ng W.-L."/>
            <person name="Kazmierczak K.M."/>
            <person name="Andrzejewski T.M."/>
            <person name="Davidsen T.M."/>
            <person name="Wayne K.J."/>
            <person name="Tettelin H."/>
            <person name="Glass J.I."/>
            <person name="Rusch D."/>
            <person name="Podicherti R."/>
            <person name="Tsui H.-C.T."/>
            <person name="Winkler M.E."/>
        </authorList>
    </citation>
    <scope>NUCLEOTIDE SEQUENCE</scope>
</reference>
<evidence type="ECO:0000256" key="1">
    <source>
        <dbReference type="ARBA" id="ARBA00022729"/>
    </source>
</evidence>
<feature type="non-terminal residue" evidence="2">
    <location>
        <position position="1"/>
    </location>
</feature>
<name>A0A382TUN2_9ZZZZ</name>
<accession>A0A382TUN2</accession>
<proteinExistence type="predicted"/>
<evidence type="ECO:0008006" key="3">
    <source>
        <dbReference type="Google" id="ProtNLM"/>
    </source>
</evidence>
<dbReference type="InterPro" id="IPR028994">
    <property type="entry name" value="Integrin_alpha_N"/>
</dbReference>